<feature type="binding site" evidence="6">
    <location>
        <position position="219"/>
    </location>
    <ligand>
        <name>FMN</name>
        <dbReference type="ChEBI" id="CHEBI:58210"/>
    </ligand>
</feature>
<evidence type="ECO:0000256" key="2">
    <source>
        <dbReference type="ARBA" id="ARBA00022643"/>
    </source>
</evidence>
<sequence>MYLGILLTSPWQHRQLWSGEGASAEFAQRIMDPAFHLELAQLCDRAGLDFLYLPDRSATFGSPFDPSAVESMFEPVTAMAYLAAGTRRIGLVPTVSTTWSEPYTVARELLSLDHLSAGRVGWNAKASYADPELPNFAHRGDFSPVEARERYMEFVPLVQKLWRSWDRDAVLADPAAGLWTRPDSVHPVCHRGPHFEVEGPLNIAPSPQYHPLTVMAGRSDGFLRLAARDADVVFTSVASVEEATEVNSTLRGHLADHHRSAGAVRLMPGLTVGTSPHPGNSFHLSGRPADIAGQMAEIVEESGVDGFIVLPTLVPDDIRFFATEVVPELRATGVVPEVPLDADGGVRPGTLRTNLGL</sequence>
<dbReference type="PANTHER" id="PTHR30011">
    <property type="entry name" value="ALKANESULFONATE MONOOXYGENASE-RELATED"/>
    <property type="match status" value="1"/>
</dbReference>
<evidence type="ECO:0000313" key="8">
    <source>
        <dbReference type="EMBL" id="HCT13213.1"/>
    </source>
</evidence>
<dbReference type="InterPro" id="IPR051260">
    <property type="entry name" value="Diverse_substr_monoxygenases"/>
</dbReference>
<dbReference type="STRING" id="863239.GCA_000213935_01517"/>
<dbReference type="InterPro" id="IPR016215">
    <property type="entry name" value="NTA_MOA"/>
</dbReference>
<dbReference type="Gene3D" id="3.20.20.30">
    <property type="entry name" value="Luciferase-like domain"/>
    <property type="match status" value="1"/>
</dbReference>
<dbReference type="InterPro" id="IPR036661">
    <property type="entry name" value="Luciferase-like_sf"/>
</dbReference>
<name>A0A3D4SVA6_9CORY</name>
<proteinExistence type="inferred from homology"/>
<keyword evidence="2 6" id="KW-0288">FMN</keyword>
<keyword evidence="1 6" id="KW-0285">Flavoprotein</keyword>
<reference evidence="8 9" key="1">
    <citation type="journal article" date="2018" name="Nat. Biotechnol.">
        <title>A standardized bacterial taxonomy based on genome phylogeny substantially revises the tree of life.</title>
        <authorList>
            <person name="Parks D.H."/>
            <person name="Chuvochina M."/>
            <person name="Waite D.W."/>
            <person name="Rinke C."/>
            <person name="Skarshewski A."/>
            <person name="Chaumeil P.A."/>
            <person name="Hugenholtz P."/>
        </authorList>
    </citation>
    <scope>NUCLEOTIDE SEQUENCE [LARGE SCALE GENOMIC DNA]</scope>
    <source>
        <strain evidence="8">UBA11247</strain>
    </source>
</reference>
<comment type="similarity">
    <text evidence="5">Belongs to the NtaA/SnaA/DszA monooxygenase family.</text>
</comment>
<evidence type="ECO:0000256" key="4">
    <source>
        <dbReference type="ARBA" id="ARBA00023033"/>
    </source>
</evidence>
<feature type="domain" description="Luciferase-like" evidence="7">
    <location>
        <begin position="25"/>
        <end position="272"/>
    </location>
</feature>
<accession>A0A3D4SVA6</accession>
<evidence type="ECO:0000256" key="6">
    <source>
        <dbReference type="PIRSR" id="PIRSR000337-1"/>
    </source>
</evidence>
<dbReference type="GO" id="GO:0016705">
    <property type="term" value="F:oxidoreductase activity, acting on paired donors, with incorporation or reduction of molecular oxygen"/>
    <property type="evidence" value="ECO:0007669"/>
    <property type="project" value="InterPro"/>
</dbReference>
<keyword evidence="4" id="KW-0503">Monooxygenase</keyword>
<dbReference type="Pfam" id="PF00296">
    <property type="entry name" value="Bac_luciferase"/>
    <property type="match status" value="1"/>
</dbReference>
<evidence type="ECO:0000256" key="5">
    <source>
        <dbReference type="ARBA" id="ARBA00033748"/>
    </source>
</evidence>
<evidence type="ECO:0000313" key="9">
    <source>
        <dbReference type="Proteomes" id="UP000261739"/>
    </source>
</evidence>
<evidence type="ECO:0000256" key="3">
    <source>
        <dbReference type="ARBA" id="ARBA00023002"/>
    </source>
</evidence>
<dbReference type="Proteomes" id="UP000261739">
    <property type="component" value="Unassembled WGS sequence"/>
</dbReference>
<organism evidence="8 9">
    <name type="scientific">Corynebacterium nuruki</name>
    <dbReference type="NCBI Taxonomy" id="1032851"/>
    <lineage>
        <taxon>Bacteria</taxon>
        <taxon>Bacillati</taxon>
        <taxon>Actinomycetota</taxon>
        <taxon>Actinomycetes</taxon>
        <taxon>Mycobacteriales</taxon>
        <taxon>Corynebacteriaceae</taxon>
        <taxon>Corynebacterium</taxon>
    </lineage>
</organism>
<protein>
    <recommendedName>
        <fullName evidence="7">Luciferase-like domain-containing protein</fullName>
    </recommendedName>
</protein>
<evidence type="ECO:0000259" key="7">
    <source>
        <dbReference type="Pfam" id="PF00296"/>
    </source>
</evidence>
<gene>
    <name evidence="8" type="ORF">DIW82_00015</name>
</gene>
<keyword evidence="3" id="KW-0560">Oxidoreductase</keyword>
<dbReference type="InterPro" id="IPR011251">
    <property type="entry name" value="Luciferase-like_dom"/>
</dbReference>
<dbReference type="EMBL" id="DQID01000001">
    <property type="protein sequence ID" value="HCT13213.1"/>
    <property type="molecule type" value="Genomic_DNA"/>
</dbReference>
<evidence type="ECO:0000256" key="1">
    <source>
        <dbReference type="ARBA" id="ARBA00022630"/>
    </source>
</evidence>
<dbReference type="RefSeq" id="WP_273050809.1">
    <property type="nucleotide sequence ID" value="NZ_DAITTW010000010.1"/>
</dbReference>
<feature type="binding site" evidence="6">
    <location>
        <position position="94"/>
    </location>
    <ligand>
        <name>FMN</name>
        <dbReference type="ChEBI" id="CHEBI:58210"/>
    </ligand>
</feature>
<dbReference type="SUPFAM" id="SSF51679">
    <property type="entry name" value="Bacterial luciferase-like"/>
    <property type="match status" value="1"/>
</dbReference>
<dbReference type="PIRSF" id="PIRSF000337">
    <property type="entry name" value="NTA_MOA"/>
    <property type="match status" value="1"/>
</dbReference>
<dbReference type="PANTHER" id="PTHR30011:SF16">
    <property type="entry name" value="C2H2 FINGER DOMAIN TRANSCRIPTION FACTOR (EUROFUNG)-RELATED"/>
    <property type="match status" value="1"/>
</dbReference>
<dbReference type="GO" id="GO:0004497">
    <property type="term" value="F:monooxygenase activity"/>
    <property type="evidence" value="ECO:0007669"/>
    <property type="project" value="UniProtKB-KW"/>
</dbReference>
<dbReference type="AlphaFoldDB" id="A0A3D4SVA6"/>
<feature type="binding site" evidence="6">
    <location>
        <position position="55"/>
    </location>
    <ligand>
        <name>FMN</name>
        <dbReference type="ChEBI" id="CHEBI:58210"/>
    </ligand>
</feature>
<comment type="caution">
    <text evidence="8">The sequence shown here is derived from an EMBL/GenBank/DDBJ whole genome shotgun (WGS) entry which is preliminary data.</text>
</comment>